<accession>A0A1J1ABB1</accession>
<dbReference type="InterPro" id="IPR014729">
    <property type="entry name" value="Rossmann-like_a/b/a_fold"/>
</dbReference>
<dbReference type="EMBL" id="CP016804">
    <property type="protein sequence ID" value="APE95422.1"/>
    <property type="molecule type" value="Genomic_DNA"/>
</dbReference>
<evidence type="ECO:0000313" key="3">
    <source>
        <dbReference type="Proteomes" id="UP000186165"/>
    </source>
</evidence>
<evidence type="ECO:0000259" key="1">
    <source>
        <dbReference type="Pfam" id="PF01507"/>
    </source>
</evidence>
<dbReference type="Pfam" id="PF01507">
    <property type="entry name" value="PAPS_reduct"/>
    <property type="match status" value="1"/>
</dbReference>
<dbReference type="InterPro" id="IPR002500">
    <property type="entry name" value="PAPS_reduct_dom"/>
</dbReference>
<gene>
    <name evidence="2" type="ORF">HSR6_0969</name>
</gene>
<proteinExistence type="predicted"/>
<dbReference type="Gene3D" id="3.40.50.620">
    <property type="entry name" value="HUPs"/>
    <property type="match status" value="1"/>
</dbReference>
<dbReference type="GO" id="GO:0003824">
    <property type="term" value="F:catalytic activity"/>
    <property type="evidence" value="ECO:0007669"/>
    <property type="project" value="InterPro"/>
</dbReference>
<feature type="domain" description="Phosphoadenosine phosphosulphate reductase" evidence="1">
    <location>
        <begin position="75"/>
        <end position="158"/>
    </location>
</feature>
<sequence length="235" mass="27020">MTFGPAEEVVFLHTRTDPEDAYSAIDATIDWLRDWCDSNDWPFRVVDAPVSYEEIVEEHGYPGPSQHGLMYRRLKDRPIDERRKQAEGVLHCWTGIRKFESDQRMAVAEPEGERGDGRWYWRSPLVDWTDDRVEDYLDAFDLEPAPVVQEMGRSVDCWCGAFGDRSELIDLEAAGFEEHAEWLRSLETPEDAPREQQKWGGYNWDKSDWAAEDDLQKTLCSHCGLAADGGVTDAE</sequence>
<reference evidence="3" key="1">
    <citation type="submission" date="2016-08" db="EMBL/GenBank/DDBJ databases">
        <title>Discovery of first anaerobic lithoheterotrophic haloarchae widely represented in hypersaline habitats.</title>
        <authorList>
            <person name="Sorokin D.Y."/>
            <person name="Kublanov I.V."/>
            <person name="Roman P."/>
            <person name="Sinninghe Damste J.S."/>
            <person name="Golyshin P.N."/>
            <person name="Rojo D."/>
            <person name="Ciordia S."/>
            <person name="Mena Md.C."/>
            <person name="Ferrer M."/>
            <person name="Smedile F."/>
            <person name="Messina E."/>
            <person name="La Cono V."/>
            <person name="Yakimov M.M."/>
        </authorList>
    </citation>
    <scope>NUCLEOTIDE SEQUENCE [LARGE SCALE GENOMIC DNA]</scope>
    <source>
        <strain evidence="3">HSR6</strain>
    </source>
</reference>
<dbReference type="Proteomes" id="UP000186165">
    <property type="component" value="Chromosome"/>
</dbReference>
<protein>
    <recommendedName>
        <fullName evidence="1">Phosphoadenosine phosphosulphate reductase domain-containing protein</fullName>
    </recommendedName>
</protein>
<dbReference type="AlphaFoldDB" id="A0A1J1ABB1"/>
<name>A0A1J1ABB1_9EURY</name>
<keyword evidence="3" id="KW-1185">Reference proteome</keyword>
<dbReference type="SUPFAM" id="SSF52402">
    <property type="entry name" value="Adenine nucleotide alpha hydrolases-like"/>
    <property type="match status" value="1"/>
</dbReference>
<dbReference type="KEGG" id="hhsr:HSR6_0969"/>
<organism evidence="2 3">
    <name type="scientific">Halodesulfurarchaeum formicicum</name>
    <dbReference type="NCBI Taxonomy" id="1873524"/>
    <lineage>
        <taxon>Archaea</taxon>
        <taxon>Methanobacteriati</taxon>
        <taxon>Methanobacteriota</taxon>
        <taxon>Stenosarchaea group</taxon>
        <taxon>Halobacteria</taxon>
        <taxon>Halobacteriales</taxon>
        <taxon>Halobacteriaceae</taxon>
        <taxon>Halodesulfurarchaeum</taxon>
    </lineage>
</organism>
<evidence type="ECO:0000313" key="2">
    <source>
        <dbReference type="EMBL" id="APE95422.1"/>
    </source>
</evidence>